<protein>
    <recommendedName>
        <fullName evidence="2">HPP transmembrane region domain-containing protein</fullName>
    </recommendedName>
</protein>
<dbReference type="PANTHER" id="PTHR33741">
    <property type="entry name" value="TRANSMEMBRANE PROTEIN DDB_G0269096-RELATED"/>
    <property type="match status" value="1"/>
</dbReference>
<feature type="transmembrane region" description="Helical" evidence="1">
    <location>
        <begin position="88"/>
        <end position="109"/>
    </location>
</feature>
<evidence type="ECO:0000313" key="3">
    <source>
        <dbReference type="EMBL" id="TPX65611.1"/>
    </source>
</evidence>
<evidence type="ECO:0000259" key="2">
    <source>
        <dbReference type="Pfam" id="PF04982"/>
    </source>
</evidence>
<dbReference type="PANTHER" id="PTHR33741:SF5">
    <property type="entry name" value="TRANSMEMBRANE PROTEIN DDB_G0269096-RELATED"/>
    <property type="match status" value="1"/>
</dbReference>
<keyword evidence="4" id="KW-1185">Reference proteome</keyword>
<dbReference type="Proteomes" id="UP000320333">
    <property type="component" value="Unassembled WGS sequence"/>
</dbReference>
<dbReference type="EMBL" id="QEAP01000480">
    <property type="protein sequence ID" value="TPX65611.1"/>
    <property type="molecule type" value="Genomic_DNA"/>
</dbReference>
<dbReference type="STRING" id="246404.A0A507EP59"/>
<comment type="caution">
    <text evidence="3">The sequence shown here is derived from an EMBL/GenBank/DDBJ whole genome shotgun (WGS) entry which is preliminary data.</text>
</comment>
<evidence type="ECO:0000313" key="4">
    <source>
        <dbReference type="Proteomes" id="UP000320333"/>
    </source>
</evidence>
<gene>
    <name evidence="3" type="ORF">CcCBS67573_g08078</name>
</gene>
<feature type="transmembrane region" description="Helical" evidence="1">
    <location>
        <begin position="116"/>
        <end position="140"/>
    </location>
</feature>
<keyword evidence="1" id="KW-1133">Transmembrane helix</keyword>
<proteinExistence type="predicted"/>
<evidence type="ECO:0000256" key="1">
    <source>
        <dbReference type="SAM" id="Phobius"/>
    </source>
</evidence>
<sequence>MLETDIDTILFKVRGIVPYKAPSPASPAQTLVSTVFSFVALLCVGYANRSFSELGEDSSVMIGSFGATAVLLFHAIESPLAQPPNLVFGHVLSAIVGVAISKLFTIDVLHSVRSQIAPALSVALSIGVMGLTNCMHPPAGATALIAVTGSPQLQALGFSYVVRPVITGVLVMLLCAIVFNNLVKGRRYPNFWMQQMWWQWPWAEKAVHTPLGTITAR</sequence>
<dbReference type="InterPro" id="IPR007065">
    <property type="entry name" value="HPP"/>
</dbReference>
<dbReference type="Pfam" id="PF04982">
    <property type="entry name" value="TM_HPP"/>
    <property type="match status" value="1"/>
</dbReference>
<dbReference type="InterPro" id="IPR058581">
    <property type="entry name" value="TM_HPP"/>
</dbReference>
<keyword evidence="1" id="KW-0472">Membrane</keyword>
<accession>A0A507EP59</accession>
<name>A0A507EP59_9FUNG</name>
<feature type="transmembrane region" description="Helical" evidence="1">
    <location>
        <begin position="160"/>
        <end position="183"/>
    </location>
</feature>
<keyword evidence="1" id="KW-0812">Transmembrane</keyword>
<feature type="transmembrane region" description="Helical" evidence="1">
    <location>
        <begin position="28"/>
        <end position="47"/>
    </location>
</feature>
<feature type="transmembrane region" description="Helical" evidence="1">
    <location>
        <begin position="59"/>
        <end position="76"/>
    </location>
</feature>
<feature type="domain" description="HPP transmembrane region" evidence="2">
    <location>
        <begin position="24"/>
        <end position="189"/>
    </location>
</feature>
<reference evidence="3 4" key="1">
    <citation type="journal article" date="2019" name="Sci. Rep.">
        <title>Comparative genomics of chytrid fungi reveal insights into the obligate biotrophic and pathogenic lifestyle of Synchytrium endobioticum.</title>
        <authorList>
            <person name="van de Vossenberg B.T.L.H."/>
            <person name="Warris S."/>
            <person name="Nguyen H.D.T."/>
            <person name="van Gent-Pelzer M.P.E."/>
            <person name="Joly D.L."/>
            <person name="van de Geest H.C."/>
            <person name="Bonants P.J.M."/>
            <person name="Smith D.S."/>
            <person name="Levesque C.A."/>
            <person name="van der Lee T.A.J."/>
        </authorList>
    </citation>
    <scope>NUCLEOTIDE SEQUENCE [LARGE SCALE GENOMIC DNA]</scope>
    <source>
        <strain evidence="3 4">CBS 675.73</strain>
    </source>
</reference>
<dbReference type="AlphaFoldDB" id="A0A507EP59"/>
<dbReference type="OrthoDB" id="2016548at2759"/>
<organism evidence="3 4">
    <name type="scientific">Chytriomyces confervae</name>
    <dbReference type="NCBI Taxonomy" id="246404"/>
    <lineage>
        <taxon>Eukaryota</taxon>
        <taxon>Fungi</taxon>
        <taxon>Fungi incertae sedis</taxon>
        <taxon>Chytridiomycota</taxon>
        <taxon>Chytridiomycota incertae sedis</taxon>
        <taxon>Chytridiomycetes</taxon>
        <taxon>Chytridiales</taxon>
        <taxon>Chytriomycetaceae</taxon>
        <taxon>Chytriomyces</taxon>
    </lineage>
</organism>